<dbReference type="Gene3D" id="1.10.510.10">
    <property type="entry name" value="Transferase(Phosphotransferase) domain 1"/>
    <property type="match status" value="1"/>
</dbReference>
<evidence type="ECO:0000256" key="4">
    <source>
        <dbReference type="ARBA" id="ARBA00022777"/>
    </source>
</evidence>
<dbReference type="PROSITE" id="PS00108">
    <property type="entry name" value="PROTEIN_KINASE_ST"/>
    <property type="match status" value="1"/>
</dbReference>
<dbReference type="PANTHER" id="PTHR24342:SF14">
    <property type="entry name" value="DEATH-ASSOCIATED PROTEIN KINASE DAPK-1"/>
    <property type="match status" value="1"/>
</dbReference>
<evidence type="ECO:0000256" key="1">
    <source>
        <dbReference type="ARBA" id="ARBA00022527"/>
    </source>
</evidence>
<keyword evidence="9" id="KW-1185">Reference proteome</keyword>
<name>A0ABP0GZT2_CLALP</name>
<keyword evidence="6" id="KW-0175">Coiled coil</keyword>
<dbReference type="PROSITE" id="PS50011">
    <property type="entry name" value="PROTEIN_KINASE_DOM"/>
    <property type="match status" value="1"/>
</dbReference>
<comment type="caution">
    <text evidence="8">The sequence shown here is derived from an EMBL/GenBank/DDBJ whole genome shotgun (WGS) entry which is preliminary data.</text>
</comment>
<dbReference type="Pfam" id="PF00069">
    <property type="entry name" value="Pkinase"/>
    <property type="match status" value="1"/>
</dbReference>
<reference evidence="8 9" key="1">
    <citation type="submission" date="2024-02" db="EMBL/GenBank/DDBJ databases">
        <authorList>
            <person name="Daric V."/>
            <person name="Darras S."/>
        </authorList>
    </citation>
    <scope>NUCLEOTIDE SEQUENCE [LARGE SCALE GENOMIC DNA]</scope>
</reference>
<keyword evidence="5" id="KW-0067">ATP-binding</keyword>
<dbReference type="SUPFAM" id="SSF56112">
    <property type="entry name" value="Protein kinase-like (PK-like)"/>
    <property type="match status" value="1"/>
</dbReference>
<evidence type="ECO:0000259" key="7">
    <source>
        <dbReference type="PROSITE" id="PS50011"/>
    </source>
</evidence>
<feature type="coiled-coil region" evidence="6">
    <location>
        <begin position="346"/>
        <end position="373"/>
    </location>
</feature>
<accession>A0ABP0GZT2</accession>
<keyword evidence="3" id="KW-0547">Nucleotide-binding</keyword>
<dbReference type="Proteomes" id="UP001642483">
    <property type="component" value="Unassembled WGS sequence"/>
</dbReference>
<feature type="domain" description="Protein kinase" evidence="7">
    <location>
        <begin position="1"/>
        <end position="225"/>
    </location>
</feature>
<keyword evidence="4" id="KW-0418">Kinase</keyword>
<dbReference type="SMART" id="SM00220">
    <property type="entry name" value="S_TKc"/>
    <property type="match status" value="1"/>
</dbReference>
<evidence type="ECO:0000256" key="3">
    <source>
        <dbReference type="ARBA" id="ARBA00022741"/>
    </source>
</evidence>
<evidence type="ECO:0000256" key="2">
    <source>
        <dbReference type="ARBA" id="ARBA00022679"/>
    </source>
</evidence>
<keyword evidence="1" id="KW-0723">Serine/threonine-protein kinase</keyword>
<evidence type="ECO:0000256" key="5">
    <source>
        <dbReference type="ARBA" id="ARBA00022840"/>
    </source>
</evidence>
<gene>
    <name evidence="8" type="ORF">CVLEPA_LOCUS29999</name>
</gene>
<dbReference type="InterPro" id="IPR000719">
    <property type="entry name" value="Prot_kinase_dom"/>
</dbReference>
<evidence type="ECO:0000313" key="8">
    <source>
        <dbReference type="EMBL" id="CAK8696663.1"/>
    </source>
</evidence>
<keyword evidence="2" id="KW-0808">Transferase</keyword>
<evidence type="ECO:0000256" key="6">
    <source>
        <dbReference type="SAM" id="Coils"/>
    </source>
</evidence>
<dbReference type="InterPro" id="IPR008271">
    <property type="entry name" value="Ser/Thr_kinase_AS"/>
</dbReference>
<sequence>MPFGLVTKEDIQREVKILTSITHDNIISLHEVFENNAEVVLMLEMVAGGELFDFLSEKDYLSEAETIDFITQILSGMDYLHDRNIAHFDLKPENIMLLGKEEARHRLKLIDFGLAQKIEPGKEYKNMHGTPEFVAPEIIAYEPIGLPADCWSIGVITYILLSGCSPFLGDDKAETFENITRVDYNFDEEYFNKTSGLAKDFIRQLLVRDQRKRLTVKDSLSHAWIKGAANYIPAWNTHEPIYKPTVEPKRLSAGIVCNESSTDDDVGSVSPFSEKPAHGLKSVTMENDNRELQMAENTQLSQGIPIPVMHVDSSPDSSRSSTEEHWTPWSLLENTYDKKSHMVSSLTKSQDLLQQLRHERGELEKDLRVFSESVQLMSEESVTSLRQRMAMKIADMEMSFNSFADDRSRKRRQLKACLGNGQLELLQRRFQQTKARFHNLAENDSLF</sequence>
<dbReference type="PANTHER" id="PTHR24342">
    <property type="entry name" value="SERINE/THREONINE-PROTEIN KINASE 17"/>
    <property type="match status" value="1"/>
</dbReference>
<protein>
    <recommendedName>
        <fullName evidence="7">Protein kinase domain-containing protein</fullName>
    </recommendedName>
</protein>
<dbReference type="InterPro" id="IPR011009">
    <property type="entry name" value="Kinase-like_dom_sf"/>
</dbReference>
<organism evidence="8 9">
    <name type="scientific">Clavelina lepadiformis</name>
    <name type="common">Light-bulb sea squirt</name>
    <name type="synonym">Ascidia lepadiformis</name>
    <dbReference type="NCBI Taxonomy" id="159417"/>
    <lineage>
        <taxon>Eukaryota</taxon>
        <taxon>Metazoa</taxon>
        <taxon>Chordata</taxon>
        <taxon>Tunicata</taxon>
        <taxon>Ascidiacea</taxon>
        <taxon>Aplousobranchia</taxon>
        <taxon>Clavelinidae</taxon>
        <taxon>Clavelina</taxon>
    </lineage>
</organism>
<dbReference type="Gene3D" id="3.30.200.20">
    <property type="entry name" value="Phosphorylase Kinase, domain 1"/>
    <property type="match status" value="1"/>
</dbReference>
<proteinExistence type="predicted"/>
<evidence type="ECO:0000313" key="9">
    <source>
        <dbReference type="Proteomes" id="UP001642483"/>
    </source>
</evidence>
<dbReference type="EMBL" id="CAWYQH010000163">
    <property type="protein sequence ID" value="CAK8696663.1"/>
    <property type="molecule type" value="Genomic_DNA"/>
</dbReference>